<evidence type="ECO:0000313" key="3">
    <source>
        <dbReference type="Proteomes" id="UP001214043"/>
    </source>
</evidence>
<keyword evidence="1" id="KW-0472">Membrane</keyword>
<evidence type="ECO:0000313" key="2">
    <source>
        <dbReference type="EMBL" id="WDI33005.1"/>
    </source>
</evidence>
<dbReference type="AlphaFoldDB" id="A0AAE9ZFQ4"/>
<feature type="transmembrane region" description="Helical" evidence="1">
    <location>
        <begin position="7"/>
        <end position="26"/>
    </location>
</feature>
<evidence type="ECO:0000256" key="1">
    <source>
        <dbReference type="SAM" id="Phobius"/>
    </source>
</evidence>
<dbReference type="KEGG" id="hfl:PUV54_07315"/>
<proteinExistence type="predicted"/>
<dbReference type="RefSeq" id="WP_274494961.1">
    <property type="nucleotide sequence ID" value="NZ_CP118166.1"/>
</dbReference>
<gene>
    <name evidence="2" type="ORF">PUV54_07315</name>
</gene>
<dbReference type="EMBL" id="CP118166">
    <property type="protein sequence ID" value="WDI33005.1"/>
    <property type="molecule type" value="Genomic_DNA"/>
</dbReference>
<keyword evidence="1" id="KW-1133">Transmembrane helix</keyword>
<name>A0AAE9ZFQ4_9PROT</name>
<organism evidence="2 3">
    <name type="scientific">Hyphococcus flavus</name>
    <dbReference type="NCBI Taxonomy" id="1866326"/>
    <lineage>
        <taxon>Bacteria</taxon>
        <taxon>Pseudomonadati</taxon>
        <taxon>Pseudomonadota</taxon>
        <taxon>Alphaproteobacteria</taxon>
        <taxon>Parvularculales</taxon>
        <taxon>Parvularculaceae</taxon>
        <taxon>Hyphococcus</taxon>
    </lineage>
</organism>
<sequence length="423" mass="46903">MNSLRSLSILVGGALMIAVLYGIAFGDKDTNVSFDIEDGEGVRHIVSGDRGEFMLRDDDLTIEASWRGDYELSDDGTDIASVDKRLEITRKIDDTTERAVFEDDGDTVERVFYRDHVKQDEGAATDDAVQEILLAFLRASGVKADERVSILMRNGTAAAVLDEMKLLYGDHARQRYISALTEQADLSPEDIRSLMAIISEMESDHDIRRAIDAVFENEAVPASELPMMIATARKVDSDYDLRRLVEIFADQELDDSTTPLILDLLESIEGDHDFRRASEELLESQSLSSAGAARILTAAAEQIESDHDLRLLLSDSVRFLTDDVTTDAWLKAFSAMESDHDKRVALEETGETRDLSHGTIARLINITREIESDHDHRRALEAFASAAMQAPSLMAAYKASAETIDSDHDRRQALEAIGESADD</sequence>
<protein>
    <submittedName>
        <fullName evidence="2">Uncharacterized protein</fullName>
    </submittedName>
</protein>
<reference evidence="2" key="1">
    <citation type="submission" date="2023-02" db="EMBL/GenBank/DDBJ databases">
        <title>Genome sequence of Hyphococcus flavus.</title>
        <authorList>
            <person name="Rong J.-C."/>
            <person name="Zhao Q."/>
            <person name="Yi M."/>
            <person name="Wu J.-Y."/>
        </authorList>
    </citation>
    <scope>NUCLEOTIDE SEQUENCE</scope>
    <source>
        <strain evidence="2">MCCC 1K03223</strain>
    </source>
</reference>
<dbReference type="Proteomes" id="UP001214043">
    <property type="component" value="Chromosome"/>
</dbReference>
<accession>A0AAE9ZFQ4</accession>
<keyword evidence="3" id="KW-1185">Reference proteome</keyword>
<keyword evidence="1" id="KW-0812">Transmembrane</keyword>